<gene>
    <name evidence="1" type="ORF">MYCFIDRAFT_175053</name>
</gene>
<dbReference type="GeneID" id="19333308"/>
<organism evidence="1 2">
    <name type="scientific">Pseudocercospora fijiensis (strain CIRAD86)</name>
    <name type="common">Black leaf streak disease fungus</name>
    <name type="synonym">Mycosphaerella fijiensis</name>
    <dbReference type="NCBI Taxonomy" id="383855"/>
    <lineage>
        <taxon>Eukaryota</taxon>
        <taxon>Fungi</taxon>
        <taxon>Dikarya</taxon>
        <taxon>Ascomycota</taxon>
        <taxon>Pezizomycotina</taxon>
        <taxon>Dothideomycetes</taxon>
        <taxon>Dothideomycetidae</taxon>
        <taxon>Mycosphaerellales</taxon>
        <taxon>Mycosphaerellaceae</taxon>
        <taxon>Pseudocercospora</taxon>
    </lineage>
</organism>
<accession>M3AGB3</accession>
<dbReference type="KEGG" id="pfj:MYCFIDRAFT_175053"/>
<dbReference type="RefSeq" id="XP_007926795.1">
    <property type="nucleotide sequence ID" value="XM_007928604.1"/>
</dbReference>
<sequence length="421" mass="46973">MRQTIQQNTITQPEWPLSSASSRLTVPSLSQSTGLQSPSLSTMLGICRVVFVHSCDVNIGDRFRTKGGSIQWFQYPRTIIYTQDFCLTAGGQQNGGKEVSTGRRPFPLMATSPSADSHTMIFNVTGALGALLQCWQRRCLEDVADLETVPACRHSIATPAASLGRRDSVVLAIWTVSTMTIASFQHAFSLLSGSSVLRMRNRRQIAGASLQRPGCFNHAQPQSVLTVTRSLEILRNRSCWMGDHGAIELNILSSSAGLMLLLGNLCRPIIYSTVSSWLFTRIEIDSHMREIKSEPCTNLPLPDYTRAYRIVDAVLALKATDPRDHVIGALAFDGLSYDITAPEIFVQATRILISHSQSLRGHFELPTWCIDWPSSYSIYGWAERFYSSQRPDELVVRLLSDRVSLRERSVITKLHPNYKCY</sequence>
<keyword evidence="2" id="KW-1185">Reference proteome</keyword>
<reference evidence="1 2" key="1">
    <citation type="journal article" date="2012" name="PLoS Pathog.">
        <title>Diverse lifestyles and strategies of plant pathogenesis encoded in the genomes of eighteen Dothideomycetes fungi.</title>
        <authorList>
            <person name="Ohm R.A."/>
            <person name="Feau N."/>
            <person name="Henrissat B."/>
            <person name="Schoch C.L."/>
            <person name="Horwitz B.A."/>
            <person name="Barry K.W."/>
            <person name="Condon B.J."/>
            <person name="Copeland A.C."/>
            <person name="Dhillon B."/>
            <person name="Glaser F."/>
            <person name="Hesse C.N."/>
            <person name="Kosti I."/>
            <person name="LaButti K."/>
            <person name="Lindquist E.A."/>
            <person name="Lucas S."/>
            <person name="Salamov A.A."/>
            <person name="Bradshaw R.E."/>
            <person name="Ciuffetti L."/>
            <person name="Hamelin R.C."/>
            <person name="Kema G.H.J."/>
            <person name="Lawrence C."/>
            <person name="Scott J.A."/>
            <person name="Spatafora J.W."/>
            <person name="Turgeon B.G."/>
            <person name="de Wit P.J.G.M."/>
            <person name="Zhong S."/>
            <person name="Goodwin S.B."/>
            <person name="Grigoriev I.V."/>
        </authorList>
    </citation>
    <scope>NUCLEOTIDE SEQUENCE [LARGE SCALE GENOMIC DNA]</scope>
    <source>
        <strain evidence="1 2">CIRAD86</strain>
    </source>
</reference>
<dbReference type="VEuPathDB" id="FungiDB:MYCFIDRAFT_175053"/>
<evidence type="ECO:0000313" key="2">
    <source>
        <dbReference type="Proteomes" id="UP000016932"/>
    </source>
</evidence>
<dbReference type="AlphaFoldDB" id="M3AGB3"/>
<name>M3AGB3_PSEFD</name>
<dbReference type="HOGENOM" id="CLU_652324_0_0_1"/>
<proteinExistence type="predicted"/>
<protein>
    <submittedName>
        <fullName evidence="1">Uncharacterized protein</fullName>
    </submittedName>
</protein>
<dbReference type="EMBL" id="KB446558">
    <property type="protein sequence ID" value="EME83626.1"/>
    <property type="molecule type" value="Genomic_DNA"/>
</dbReference>
<evidence type="ECO:0000313" key="1">
    <source>
        <dbReference type="EMBL" id="EME83626.1"/>
    </source>
</evidence>
<dbReference type="Proteomes" id="UP000016932">
    <property type="component" value="Unassembled WGS sequence"/>
</dbReference>